<evidence type="ECO:0000256" key="6">
    <source>
        <dbReference type="ARBA" id="ARBA00022884"/>
    </source>
</evidence>
<evidence type="ECO:0000313" key="10">
    <source>
        <dbReference type="Proteomes" id="UP000317043"/>
    </source>
</evidence>
<dbReference type="EC" id="3.1.26.5" evidence="7 8"/>
<keyword evidence="10" id="KW-1185">Reference proteome</keyword>
<dbReference type="InterPro" id="IPR020568">
    <property type="entry name" value="Ribosomal_Su5_D2-typ_SF"/>
</dbReference>
<keyword evidence="2 7" id="KW-0819">tRNA processing</keyword>
<comment type="catalytic activity">
    <reaction evidence="7">
        <text>Endonucleolytic cleavage of RNA, removing 5'-extranucleotides from tRNA precursor.</text>
        <dbReference type="EC" id="3.1.26.5"/>
    </reaction>
</comment>
<dbReference type="GO" id="GO:0004526">
    <property type="term" value="F:ribonuclease P activity"/>
    <property type="evidence" value="ECO:0007669"/>
    <property type="project" value="UniProtKB-UniRule"/>
</dbReference>
<keyword evidence="4 7" id="KW-0255">Endonuclease</keyword>
<accession>A0A543AXL7</accession>
<keyword evidence="3 7" id="KW-0540">Nuclease</keyword>
<dbReference type="PROSITE" id="PS00648">
    <property type="entry name" value="RIBONUCLEASE_P"/>
    <property type="match status" value="1"/>
</dbReference>
<gene>
    <name evidence="7" type="primary">rnpA</name>
    <name evidence="9" type="ORF">FB566_2864</name>
</gene>
<keyword evidence="6 7" id="KW-0694">RNA-binding</keyword>
<dbReference type="FunCoup" id="A0A543AXL7">
    <property type="interactions" value="2"/>
</dbReference>
<dbReference type="GO" id="GO:0001682">
    <property type="term" value="P:tRNA 5'-leader removal"/>
    <property type="evidence" value="ECO:0007669"/>
    <property type="project" value="UniProtKB-UniRule"/>
</dbReference>
<protein>
    <recommendedName>
        <fullName evidence="7 8">Ribonuclease P protein component</fullName>
        <shortName evidence="7">RNase P protein</shortName>
        <shortName evidence="7">RNaseP protein</shortName>
        <ecNumber evidence="7 8">3.1.26.5</ecNumber>
    </recommendedName>
    <alternativeName>
        <fullName evidence="7">Protein C5</fullName>
    </alternativeName>
</protein>
<dbReference type="SUPFAM" id="SSF54211">
    <property type="entry name" value="Ribosomal protein S5 domain 2-like"/>
    <property type="match status" value="1"/>
</dbReference>
<reference evidence="9 10" key="1">
    <citation type="submission" date="2019-06" db="EMBL/GenBank/DDBJ databases">
        <title>Sequencing the genomes of 1000 actinobacteria strains.</title>
        <authorList>
            <person name="Klenk H.-P."/>
        </authorList>
    </citation>
    <scope>NUCLEOTIDE SEQUENCE [LARGE SCALE GENOMIC DNA]</scope>
    <source>
        <strain evidence="9 10">DSM 45928</strain>
    </source>
</reference>
<keyword evidence="5 7" id="KW-0378">Hydrolase</keyword>
<evidence type="ECO:0000256" key="7">
    <source>
        <dbReference type="HAMAP-Rule" id="MF_00227"/>
    </source>
</evidence>
<evidence type="ECO:0000256" key="3">
    <source>
        <dbReference type="ARBA" id="ARBA00022722"/>
    </source>
</evidence>
<organism evidence="9 10">
    <name type="scientific">Stackebrandtia endophytica</name>
    <dbReference type="NCBI Taxonomy" id="1496996"/>
    <lineage>
        <taxon>Bacteria</taxon>
        <taxon>Bacillati</taxon>
        <taxon>Actinomycetota</taxon>
        <taxon>Actinomycetes</taxon>
        <taxon>Glycomycetales</taxon>
        <taxon>Glycomycetaceae</taxon>
        <taxon>Stackebrandtia</taxon>
    </lineage>
</organism>
<evidence type="ECO:0000313" key="9">
    <source>
        <dbReference type="EMBL" id="TQL77307.1"/>
    </source>
</evidence>
<evidence type="ECO:0000256" key="8">
    <source>
        <dbReference type="NCBIfam" id="TIGR00188"/>
    </source>
</evidence>
<dbReference type="GO" id="GO:0030677">
    <property type="term" value="C:ribonuclease P complex"/>
    <property type="evidence" value="ECO:0007669"/>
    <property type="project" value="TreeGrafter"/>
</dbReference>
<dbReference type="EMBL" id="VFOW01000001">
    <property type="protein sequence ID" value="TQL77307.1"/>
    <property type="molecule type" value="Genomic_DNA"/>
</dbReference>
<dbReference type="Proteomes" id="UP000317043">
    <property type="component" value="Unassembled WGS sequence"/>
</dbReference>
<comment type="caution">
    <text evidence="9">The sequence shown here is derived from an EMBL/GenBank/DDBJ whole genome shotgun (WGS) entry which is preliminary data.</text>
</comment>
<dbReference type="PANTHER" id="PTHR33992">
    <property type="entry name" value="RIBONUCLEASE P PROTEIN COMPONENT"/>
    <property type="match status" value="1"/>
</dbReference>
<comment type="subunit">
    <text evidence="7">Consists of a catalytic RNA component (M1 or rnpB) and a protein subunit.</text>
</comment>
<dbReference type="PANTHER" id="PTHR33992:SF1">
    <property type="entry name" value="RIBONUCLEASE P PROTEIN COMPONENT"/>
    <property type="match status" value="1"/>
</dbReference>
<evidence type="ECO:0000256" key="1">
    <source>
        <dbReference type="ARBA" id="ARBA00002663"/>
    </source>
</evidence>
<comment type="function">
    <text evidence="1 7">RNaseP catalyzes the removal of the 5'-leader sequence from pre-tRNA to produce the mature 5'-terminus. It can also cleave other RNA substrates such as 4.5S RNA. The protein component plays an auxiliary but essential role in vivo by binding to the 5'-leader sequence and broadening the substrate specificity of the ribozyme.</text>
</comment>
<proteinExistence type="inferred from homology"/>
<dbReference type="OrthoDB" id="196964at2"/>
<dbReference type="GO" id="GO:0000049">
    <property type="term" value="F:tRNA binding"/>
    <property type="evidence" value="ECO:0007669"/>
    <property type="project" value="UniProtKB-UniRule"/>
</dbReference>
<dbReference type="InterPro" id="IPR020539">
    <property type="entry name" value="RNase_P_CS"/>
</dbReference>
<dbReference type="InterPro" id="IPR000100">
    <property type="entry name" value="RNase_P"/>
</dbReference>
<dbReference type="Pfam" id="PF00825">
    <property type="entry name" value="Ribonuclease_P"/>
    <property type="match status" value="1"/>
</dbReference>
<evidence type="ECO:0000256" key="4">
    <source>
        <dbReference type="ARBA" id="ARBA00022759"/>
    </source>
</evidence>
<dbReference type="Gene3D" id="3.30.230.10">
    <property type="match status" value="1"/>
</dbReference>
<comment type="similarity">
    <text evidence="7">Belongs to the RnpA family.</text>
</comment>
<evidence type="ECO:0000256" key="5">
    <source>
        <dbReference type="ARBA" id="ARBA00022801"/>
    </source>
</evidence>
<sequence length="116" mass="12665">MLPAAARVRRSSEFAAVLKRGHRARRGSVVVHAGRRFPPGEAGARVGFIVSKAVGSAVTRNLVKRRLRGVAASHRENWPTDTDIVIRALPEAATTNFHRLEADVTGALTTILRRYS</sequence>
<dbReference type="GO" id="GO:0042781">
    <property type="term" value="F:3'-tRNA processing endoribonuclease activity"/>
    <property type="evidence" value="ECO:0007669"/>
    <property type="project" value="TreeGrafter"/>
</dbReference>
<evidence type="ECO:0000256" key="2">
    <source>
        <dbReference type="ARBA" id="ARBA00022694"/>
    </source>
</evidence>
<dbReference type="HAMAP" id="MF_00227">
    <property type="entry name" value="RNase_P"/>
    <property type="match status" value="1"/>
</dbReference>
<dbReference type="InParanoid" id="A0A543AXL7"/>
<name>A0A543AXL7_9ACTN</name>
<dbReference type="RefSeq" id="WP_142039996.1">
    <property type="nucleotide sequence ID" value="NZ_JBHTGS010000001.1"/>
</dbReference>
<dbReference type="InterPro" id="IPR014721">
    <property type="entry name" value="Ribsml_uS5_D2-typ_fold_subgr"/>
</dbReference>
<dbReference type="NCBIfam" id="TIGR00188">
    <property type="entry name" value="rnpA"/>
    <property type="match status" value="1"/>
</dbReference>
<dbReference type="AlphaFoldDB" id="A0A543AXL7"/>